<keyword evidence="1" id="KW-0673">Quorum sensing</keyword>
<reference evidence="5 6" key="1">
    <citation type="submission" date="2007-05" db="EMBL/GenBank/DDBJ databases">
        <title>Complete sequence of Geobacter uraniireducens Rf4.</title>
        <authorList>
            <consortium name="US DOE Joint Genome Institute"/>
            <person name="Copeland A."/>
            <person name="Lucas S."/>
            <person name="Lapidus A."/>
            <person name="Barry K."/>
            <person name="Detter J.C."/>
            <person name="Glavina del Rio T."/>
            <person name="Hammon N."/>
            <person name="Israni S."/>
            <person name="Dalin E."/>
            <person name="Tice H."/>
            <person name="Pitluck S."/>
            <person name="Chertkov O."/>
            <person name="Brettin T."/>
            <person name="Bruce D."/>
            <person name="Han C."/>
            <person name="Schmutz J."/>
            <person name="Larimer F."/>
            <person name="Land M."/>
            <person name="Hauser L."/>
            <person name="Kyrpides N."/>
            <person name="Mikhailova N."/>
            <person name="Shelobolina E."/>
            <person name="Aklujkar M."/>
            <person name="Lovley D."/>
            <person name="Richardson P."/>
        </authorList>
    </citation>
    <scope>NUCLEOTIDE SEQUENCE [LARGE SCALE GENOMIC DNA]</scope>
    <source>
        <strain evidence="5 6">Rf4</strain>
    </source>
</reference>
<evidence type="ECO:0000256" key="4">
    <source>
        <dbReference type="ARBA" id="ARBA00022929"/>
    </source>
</evidence>
<protein>
    <submittedName>
        <fullName evidence="5">N-acyl-L-homoserine lactone synthetase-like protein</fullName>
    </submittedName>
</protein>
<dbReference type="HOGENOM" id="CLU_1270623_0_0_7"/>
<evidence type="ECO:0000313" key="5">
    <source>
        <dbReference type="EMBL" id="ABQ27276.1"/>
    </source>
</evidence>
<organism evidence="5 6">
    <name type="scientific">Geotalea uraniireducens (strain Rf4)</name>
    <name type="common">Geobacter uraniireducens</name>
    <dbReference type="NCBI Taxonomy" id="351605"/>
    <lineage>
        <taxon>Bacteria</taxon>
        <taxon>Pseudomonadati</taxon>
        <taxon>Thermodesulfobacteriota</taxon>
        <taxon>Desulfuromonadia</taxon>
        <taxon>Geobacterales</taxon>
        <taxon>Geobacteraceae</taxon>
        <taxon>Geotalea</taxon>
    </lineage>
</organism>
<keyword evidence="2" id="KW-0808">Transferase</keyword>
<dbReference type="GO" id="GO:0009372">
    <property type="term" value="P:quorum sensing"/>
    <property type="evidence" value="ECO:0007669"/>
    <property type="project" value="UniProtKB-KW"/>
</dbReference>
<dbReference type="RefSeq" id="WP_011939942.1">
    <property type="nucleotide sequence ID" value="NC_009483.1"/>
</dbReference>
<dbReference type="PROSITE" id="PS51187">
    <property type="entry name" value="AUTOINDUCER_SYNTH_2"/>
    <property type="match status" value="1"/>
</dbReference>
<dbReference type="OrthoDB" id="187732at2"/>
<dbReference type="InterPro" id="IPR016181">
    <property type="entry name" value="Acyl_CoA_acyltransferase"/>
</dbReference>
<gene>
    <name evidence="5" type="ordered locus">Gura_3111</name>
</gene>
<dbReference type="EMBL" id="CP000698">
    <property type="protein sequence ID" value="ABQ27276.1"/>
    <property type="molecule type" value="Genomic_DNA"/>
</dbReference>
<dbReference type="InterPro" id="IPR001690">
    <property type="entry name" value="Autoind_synthase"/>
</dbReference>
<evidence type="ECO:0000256" key="3">
    <source>
        <dbReference type="ARBA" id="ARBA00022691"/>
    </source>
</evidence>
<dbReference type="PANTHER" id="PTHR39322">
    <property type="entry name" value="ACYL-HOMOSERINE-LACTONE SYNTHASE"/>
    <property type="match status" value="1"/>
</dbReference>
<accession>A5G658</accession>
<dbReference type="Pfam" id="PF00765">
    <property type="entry name" value="Autoind_synth"/>
    <property type="match status" value="1"/>
</dbReference>
<keyword evidence="4" id="KW-0071">Autoinducer synthesis</keyword>
<evidence type="ECO:0000313" key="6">
    <source>
        <dbReference type="Proteomes" id="UP000006695"/>
    </source>
</evidence>
<sequence length="249" mass="29068">MKISRARLLPSSWQKPQSSILFSESNFKVKYIKSEKDKVMSYQLRHRIFCNELKWVPRREDSQEVDSYDKDATSIGVYNEAGNLVSMVRIIVSDNTFMLEKEFPFLLEDGYNLRKERDTVELSRLCVAPEARNATFADNFGLHVISMLLYKGVYHWCLANTVRYIYMVVEQRVYRLLCAKGFPCKLVGAPVVMPDGVEAVAAILDWREFEMVNIVRRPKLLEWFSRYQSSRPTKLRQQRGSDSLHQAFS</sequence>
<dbReference type="AlphaFoldDB" id="A5G658"/>
<dbReference type="PRINTS" id="PR01549">
    <property type="entry name" value="AUTOINDCRSYN"/>
</dbReference>
<keyword evidence="6" id="KW-1185">Reference proteome</keyword>
<evidence type="ECO:0000256" key="1">
    <source>
        <dbReference type="ARBA" id="ARBA00022654"/>
    </source>
</evidence>
<dbReference type="STRING" id="351605.Gura_3111"/>
<proteinExistence type="predicted"/>
<dbReference type="PANTHER" id="PTHR39322:SF1">
    <property type="entry name" value="ISOVALERYL-HOMOSERINE LACTONE SYNTHASE"/>
    <property type="match status" value="1"/>
</dbReference>
<dbReference type="KEGG" id="gur:Gura_3111"/>
<evidence type="ECO:0000256" key="2">
    <source>
        <dbReference type="ARBA" id="ARBA00022679"/>
    </source>
</evidence>
<dbReference type="Proteomes" id="UP000006695">
    <property type="component" value="Chromosome"/>
</dbReference>
<name>A5G658_GEOUR</name>
<keyword evidence="3" id="KW-0949">S-adenosyl-L-methionine</keyword>
<dbReference type="Gene3D" id="3.40.630.30">
    <property type="match status" value="1"/>
</dbReference>
<dbReference type="SUPFAM" id="SSF55729">
    <property type="entry name" value="Acyl-CoA N-acyltransferases (Nat)"/>
    <property type="match status" value="1"/>
</dbReference>
<dbReference type="GO" id="GO:0007165">
    <property type="term" value="P:signal transduction"/>
    <property type="evidence" value="ECO:0007669"/>
    <property type="project" value="TreeGrafter"/>
</dbReference>
<dbReference type="GO" id="GO:0016740">
    <property type="term" value="F:transferase activity"/>
    <property type="evidence" value="ECO:0007669"/>
    <property type="project" value="UniProtKB-KW"/>
</dbReference>